<feature type="transmembrane region" description="Helical" evidence="8">
    <location>
        <begin position="614"/>
        <end position="634"/>
    </location>
</feature>
<dbReference type="Pfam" id="PF04082">
    <property type="entry name" value="Fungal_trans"/>
    <property type="match status" value="1"/>
</dbReference>
<name>A0A317V480_9EURO</name>
<dbReference type="Pfam" id="PF00172">
    <property type="entry name" value="Zn_clus"/>
    <property type="match status" value="1"/>
</dbReference>
<keyword evidence="5" id="KW-0804">Transcription</keyword>
<accession>A0A317V480</accession>
<keyword evidence="11" id="KW-1185">Reference proteome</keyword>
<dbReference type="GO" id="GO:0003677">
    <property type="term" value="F:DNA binding"/>
    <property type="evidence" value="ECO:0007669"/>
    <property type="project" value="UniProtKB-KW"/>
</dbReference>
<dbReference type="InterPro" id="IPR036864">
    <property type="entry name" value="Zn2-C6_fun-type_DNA-bd_sf"/>
</dbReference>
<dbReference type="SMART" id="SM00066">
    <property type="entry name" value="GAL4"/>
    <property type="match status" value="1"/>
</dbReference>
<dbReference type="InterPro" id="IPR007219">
    <property type="entry name" value="XnlR_reg_dom"/>
</dbReference>
<gene>
    <name evidence="10" type="ORF">BO70DRAFT_382626</name>
</gene>
<evidence type="ECO:0000256" key="5">
    <source>
        <dbReference type="ARBA" id="ARBA00023163"/>
    </source>
</evidence>
<dbReference type="RefSeq" id="XP_025395440.1">
    <property type="nucleotide sequence ID" value="XM_025545545.1"/>
</dbReference>
<dbReference type="GO" id="GO:0005634">
    <property type="term" value="C:nucleus"/>
    <property type="evidence" value="ECO:0007669"/>
    <property type="project" value="UniProtKB-SubCell"/>
</dbReference>
<dbReference type="SUPFAM" id="SSF57701">
    <property type="entry name" value="Zn2/Cys6 DNA-binding domain"/>
    <property type="match status" value="1"/>
</dbReference>
<dbReference type="Gene3D" id="4.10.240.10">
    <property type="entry name" value="Zn(2)-C6 fungal-type DNA-binding domain"/>
    <property type="match status" value="1"/>
</dbReference>
<protein>
    <recommendedName>
        <fullName evidence="9">Zn(2)-C6 fungal-type domain-containing protein</fullName>
    </recommendedName>
</protein>
<dbReference type="CDD" id="cd00067">
    <property type="entry name" value="GAL4"/>
    <property type="match status" value="1"/>
</dbReference>
<keyword evidence="4" id="KW-0238">DNA-binding</keyword>
<comment type="caution">
    <text evidence="10">The sequence shown here is derived from an EMBL/GenBank/DDBJ whole genome shotgun (WGS) entry which is preliminary data.</text>
</comment>
<dbReference type="CDD" id="cd12148">
    <property type="entry name" value="fungal_TF_MHR"/>
    <property type="match status" value="1"/>
</dbReference>
<evidence type="ECO:0000256" key="2">
    <source>
        <dbReference type="ARBA" id="ARBA00022723"/>
    </source>
</evidence>
<dbReference type="PANTHER" id="PTHR46910:SF37">
    <property type="entry name" value="ZN(II)2CYS6 TRANSCRIPTION FACTOR (EUROFUNG)"/>
    <property type="match status" value="1"/>
</dbReference>
<dbReference type="GO" id="GO:0000981">
    <property type="term" value="F:DNA-binding transcription factor activity, RNA polymerase II-specific"/>
    <property type="evidence" value="ECO:0007669"/>
    <property type="project" value="InterPro"/>
</dbReference>
<evidence type="ECO:0000256" key="6">
    <source>
        <dbReference type="ARBA" id="ARBA00023242"/>
    </source>
</evidence>
<comment type="subcellular location">
    <subcellularLocation>
        <location evidence="1">Nucleus</location>
    </subcellularLocation>
</comment>
<organism evidence="10 11">
    <name type="scientific">Aspergillus heteromorphus CBS 117.55</name>
    <dbReference type="NCBI Taxonomy" id="1448321"/>
    <lineage>
        <taxon>Eukaryota</taxon>
        <taxon>Fungi</taxon>
        <taxon>Dikarya</taxon>
        <taxon>Ascomycota</taxon>
        <taxon>Pezizomycotina</taxon>
        <taxon>Eurotiomycetes</taxon>
        <taxon>Eurotiomycetidae</taxon>
        <taxon>Eurotiales</taxon>
        <taxon>Aspergillaceae</taxon>
        <taxon>Aspergillus</taxon>
        <taxon>Aspergillus subgen. Circumdati</taxon>
    </lineage>
</organism>
<feature type="region of interest" description="Disordered" evidence="7">
    <location>
        <begin position="57"/>
        <end position="122"/>
    </location>
</feature>
<dbReference type="PROSITE" id="PS50048">
    <property type="entry name" value="ZN2_CY6_FUNGAL_2"/>
    <property type="match status" value="1"/>
</dbReference>
<evidence type="ECO:0000256" key="1">
    <source>
        <dbReference type="ARBA" id="ARBA00004123"/>
    </source>
</evidence>
<feature type="compositionally biased region" description="Pro residues" evidence="7">
    <location>
        <begin position="71"/>
        <end position="106"/>
    </location>
</feature>
<keyword evidence="3" id="KW-0805">Transcription regulation</keyword>
<dbReference type="InterPro" id="IPR050987">
    <property type="entry name" value="AtrR-like"/>
</dbReference>
<dbReference type="GO" id="GO:0009893">
    <property type="term" value="P:positive regulation of metabolic process"/>
    <property type="evidence" value="ECO:0007669"/>
    <property type="project" value="UniProtKB-ARBA"/>
</dbReference>
<keyword evidence="8" id="KW-0812">Transmembrane</keyword>
<keyword evidence="2" id="KW-0479">Metal-binding</keyword>
<evidence type="ECO:0000256" key="8">
    <source>
        <dbReference type="SAM" id="Phobius"/>
    </source>
</evidence>
<dbReference type="PANTHER" id="PTHR46910">
    <property type="entry name" value="TRANSCRIPTION FACTOR PDR1"/>
    <property type="match status" value="1"/>
</dbReference>
<evidence type="ECO:0000313" key="10">
    <source>
        <dbReference type="EMBL" id="PWY69084.1"/>
    </source>
</evidence>
<sequence>MQGGPAASPTPEGDRYTYTPLRRTARACDSCHRRKIQCDTSIPCNWCRHHNLDCTFDRPIGGSKRRKASHPRPPPPPNPNPNPNPNSNPNPNPNPNPSPNPNPNPTPSTSQRSSRSNEELEDRVERLEQLLMQSISTNDHPKHCFSLLSKGCLDTGHGPGTASPLSSETSTPNWVPHPSSGLCFGKLHFAGRYVGDFSSYSGIPCFSHDGHEWVRSRTGEDDTFEGIFTFKFPKEAPLFMSPDANMQVFPGGPELPDRSVVDQYTTHYFSTGVRIVFPIIDKLLFQDTINMAYQPPRGSPSVEQTSARMCVLAFLAFVDEIEPSADLPPINSDLCAAKAQSLLPFILHDISLQTLQGMILQSAYRTFTGELLVANQFHSMACRIMFTLGGQTLAPERPAAGRLTETEERTWQFQKTLRRLFWLCYGYDKEICFRTGQPPVIDDDHCDLNLPEHYSNMQYPEPDQDPDLYDEVTIPLFPGDLRLTMLKSKTYRTLYSSSALRKSDAQLLQTIRELDDELEQWRLSVPVPHRPSLGPLFETHSNPLLRMQGIVVRLEYHYMMVTIHRSSGRCQAWKNTEMGEMEGVNSSMVLAVEASRSTLNYLRSVIGFIRAETFWMIIFYPMSAILTIFCNILMNPLDPRAEEDLTLLSVVPVFIKDVRLRRITNNEISHMKMVGNFVAELTRLGHCAIDKARRNLR</sequence>
<dbReference type="GO" id="GO:0006351">
    <property type="term" value="P:DNA-templated transcription"/>
    <property type="evidence" value="ECO:0007669"/>
    <property type="project" value="InterPro"/>
</dbReference>
<evidence type="ECO:0000256" key="4">
    <source>
        <dbReference type="ARBA" id="ARBA00023125"/>
    </source>
</evidence>
<dbReference type="OrthoDB" id="4116913at2759"/>
<dbReference type="AlphaFoldDB" id="A0A317V480"/>
<dbReference type="SMART" id="SM00906">
    <property type="entry name" value="Fungal_trans"/>
    <property type="match status" value="1"/>
</dbReference>
<keyword evidence="8" id="KW-0472">Membrane</keyword>
<feature type="domain" description="Zn(2)-C6 fungal-type" evidence="9">
    <location>
        <begin position="27"/>
        <end position="56"/>
    </location>
</feature>
<reference evidence="10 11" key="1">
    <citation type="submission" date="2016-12" db="EMBL/GenBank/DDBJ databases">
        <title>The genomes of Aspergillus section Nigri reveals drivers in fungal speciation.</title>
        <authorList>
            <consortium name="DOE Joint Genome Institute"/>
            <person name="Vesth T.C."/>
            <person name="Nybo J."/>
            <person name="Theobald S."/>
            <person name="Brandl J."/>
            <person name="Frisvad J.C."/>
            <person name="Nielsen K.F."/>
            <person name="Lyhne E.K."/>
            <person name="Kogle M.E."/>
            <person name="Kuo A."/>
            <person name="Riley R."/>
            <person name="Clum A."/>
            <person name="Nolan M."/>
            <person name="Lipzen A."/>
            <person name="Salamov A."/>
            <person name="Henrissat B."/>
            <person name="Wiebenga A."/>
            <person name="De Vries R.P."/>
            <person name="Grigoriev I.V."/>
            <person name="Mortensen U.H."/>
            <person name="Andersen M.R."/>
            <person name="Baker S.E."/>
        </authorList>
    </citation>
    <scope>NUCLEOTIDE SEQUENCE [LARGE SCALE GENOMIC DNA]</scope>
    <source>
        <strain evidence="10 11">CBS 117.55</strain>
    </source>
</reference>
<proteinExistence type="predicted"/>
<dbReference type="EMBL" id="MSFL01000034">
    <property type="protein sequence ID" value="PWY69084.1"/>
    <property type="molecule type" value="Genomic_DNA"/>
</dbReference>
<keyword evidence="8" id="KW-1133">Transmembrane helix</keyword>
<dbReference type="STRING" id="1448321.A0A317V480"/>
<evidence type="ECO:0000313" key="11">
    <source>
        <dbReference type="Proteomes" id="UP000247233"/>
    </source>
</evidence>
<dbReference type="Proteomes" id="UP000247233">
    <property type="component" value="Unassembled WGS sequence"/>
</dbReference>
<dbReference type="VEuPathDB" id="FungiDB:BO70DRAFT_382626"/>
<dbReference type="PROSITE" id="PS00463">
    <property type="entry name" value="ZN2_CY6_FUNGAL_1"/>
    <property type="match status" value="1"/>
</dbReference>
<dbReference type="InterPro" id="IPR001138">
    <property type="entry name" value="Zn2Cys6_DnaBD"/>
</dbReference>
<dbReference type="GO" id="GO:0008270">
    <property type="term" value="F:zinc ion binding"/>
    <property type="evidence" value="ECO:0007669"/>
    <property type="project" value="InterPro"/>
</dbReference>
<evidence type="ECO:0000256" key="7">
    <source>
        <dbReference type="SAM" id="MobiDB-lite"/>
    </source>
</evidence>
<keyword evidence="6" id="KW-0539">Nucleus</keyword>
<evidence type="ECO:0000259" key="9">
    <source>
        <dbReference type="PROSITE" id="PS50048"/>
    </source>
</evidence>
<dbReference type="GeneID" id="37067782"/>
<evidence type="ECO:0000256" key="3">
    <source>
        <dbReference type="ARBA" id="ARBA00023015"/>
    </source>
</evidence>